<dbReference type="PROSITE" id="PS01117">
    <property type="entry name" value="HTH_MARR_1"/>
    <property type="match status" value="1"/>
</dbReference>
<dbReference type="Proteomes" id="UP000535838">
    <property type="component" value="Unassembled WGS sequence"/>
</dbReference>
<protein>
    <submittedName>
        <fullName evidence="5">MarR family transcriptional regulator</fullName>
    </submittedName>
</protein>
<gene>
    <name evidence="5" type="ORF">H7B67_02630</name>
</gene>
<dbReference type="PANTHER" id="PTHR42756">
    <property type="entry name" value="TRANSCRIPTIONAL REGULATOR, MARR"/>
    <property type="match status" value="1"/>
</dbReference>
<dbReference type="Pfam" id="PF01047">
    <property type="entry name" value="MarR"/>
    <property type="match status" value="1"/>
</dbReference>
<dbReference type="InterPro" id="IPR000835">
    <property type="entry name" value="HTH_MarR-typ"/>
</dbReference>
<evidence type="ECO:0000256" key="1">
    <source>
        <dbReference type="ARBA" id="ARBA00023015"/>
    </source>
</evidence>
<dbReference type="InterPro" id="IPR023187">
    <property type="entry name" value="Tscrpt_reg_MarR-type_CS"/>
</dbReference>
<proteinExistence type="predicted"/>
<reference evidence="5 6" key="1">
    <citation type="submission" date="2020-08" db="EMBL/GenBank/DDBJ databases">
        <title>Cohnella phylogeny.</title>
        <authorList>
            <person name="Dunlap C."/>
        </authorList>
    </citation>
    <scope>NUCLEOTIDE SEQUENCE [LARGE SCALE GENOMIC DNA]</scope>
    <source>
        <strain evidence="5 6">DSM 25241</strain>
    </source>
</reference>
<dbReference type="RefSeq" id="WP_185118247.1">
    <property type="nucleotide sequence ID" value="NZ_JACJVQ010000003.1"/>
</dbReference>
<dbReference type="SMART" id="SM00347">
    <property type="entry name" value="HTH_MARR"/>
    <property type="match status" value="1"/>
</dbReference>
<dbReference type="GO" id="GO:0003700">
    <property type="term" value="F:DNA-binding transcription factor activity"/>
    <property type="evidence" value="ECO:0007669"/>
    <property type="project" value="InterPro"/>
</dbReference>
<dbReference type="PROSITE" id="PS50995">
    <property type="entry name" value="HTH_MARR_2"/>
    <property type="match status" value="1"/>
</dbReference>
<keyword evidence="1" id="KW-0805">Transcription regulation</keyword>
<feature type="domain" description="HTH marR-type" evidence="4">
    <location>
        <begin position="9"/>
        <end position="143"/>
    </location>
</feature>
<keyword evidence="2" id="KW-0238">DNA-binding</keyword>
<organism evidence="5 6">
    <name type="scientific">Cohnella thailandensis</name>
    <dbReference type="NCBI Taxonomy" id="557557"/>
    <lineage>
        <taxon>Bacteria</taxon>
        <taxon>Bacillati</taxon>
        <taxon>Bacillota</taxon>
        <taxon>Bacilli</taxon>
        <taxon>Bacillales</taxon>
        <taxon>Paenibacillaceae</taxon>
        <taxon>Cohnella</taxon>
    </lineage>
</organism>
<evidence type="ECO:0000313" key="5">
    <source>
        <dbReference type="EMBL" id="MBB6633006.1"/>
    </source>
</evidence>
<dbReference type="PRINTS" id="PR00598">
    <property type="entry name" value="HTHMARR"/>
</dbReference>
<sequence length="149" mass="17192">MSTEFQVSPDMIVQMYNQISKHFSSQRVRKLAEHLRKNDLSLNQFSVLNIVHHQKDCSSIHLANHLSLKAASMTYIIDLLVKRGLVDRIENPDDRRSHFINLTEEGAKLLTVPEDAEDLARSFENMEQEELNMLYLSLGILKNKLLKST</sequence>
<dbReference type="Gene3D" id="1.10.10.10">
    <property type="entry name" value="Winged helix-like DNA-binding domain superfamily/Winged helix DNA-binding domain"/>
    <property type="match status" value="1"/>
</dbReference>
<dbReference type="InterPro" id="IPR036390">
    <property type="entry name" value="WH_DNA-bd_sf"/>
</dbReference>
<evidence type="ECO:0000313" key="6">
    <source>
        <dbReference type="Proteomes" id="UP000535838"/>
    </source>
</evidence>
<dbReference type="InterPro" id="IPR036388">
    <property type="entry name" value="WH-like_DNA-bd_sf"/>
</dbReference>
<accession>A0A841SQX2</accession>
<dbReference type="GO" id="GO:0003677">
    <property type="term" value="F:DNA binding"/>
    <property type="evidence" value="ECO:0007669"/>
    <property type="project" value="UniProtKB-KW"/>
</dbReference>
<name>A0A841SQX2_9BACL</name>
<dbReference type="PANTHER" id="PTHR42756:SF1">
    <property type="entry name" value="TRANSCRIPTIONAL REPRESSOR OF EMRAB OPERON"/>
    <property type="match status" value="1"/>
</dbReference>
<dbReference type="AlphaFoldDB" id="A0A841SQX2"/>
<dbReference type="SUPFAM" id="SSF46785">
    <property type="entry name" value="Winged helix' DNA-binding domain"/>
    <property type="match status" value="1"/>
</dbReference>
<evidence type="ECO:0000256" key="2">
    <source>
        <dbReference type="ARBA" id="ARBA00023125"/>
    </source>
</evidence>
<dbReference type="EMBL" id="JACJVQ010000003">
    <property type="protein sequence ID" value="MBB6633006.1"/>
    <property type="molecule type" value="Genomic_DNA"/>
</dbReference>
<keyword evidence="3" id="KW-0804">Transcription</keyword>
<comment type="caution">
    <text evidence="5">The sequence shown here is derived from an EMBL/GenBank/DDBJ whole genome shotgun (WGS) entry which is preliminary data.</text>
</comment>
<evidence type="ECO:0000256" key="3">
    <source>
        <dbReference type="ARBA" id="ARBA00023163"/>
    </source>
</evidence>
<keyword evidence="6" id="KW-1185">Reference proteome</keyword>
<evidence type="ECO:0000259" key="4">
    <source>
        <dbReference type="PROSITE" id="PS50995"/>
    </source>
</evidence>